<dbReference type="PROSITE" id="PS50835">
    <property type="entry name" value="IG_LIKE"/>
    <property type="match status" value="2"/>
</dbReference>
<dbReference type="SUPFAM" id="SSF48726">
    <property type="entry name" value="Immunoglobulin"/>
    <property type="match status" value="2"/>
</dbReference>
<accession>A0A673YV10</accession>
<proteinExistence type="predicted"/>
<protein>
    <recommendedName>
        <fullName evidence="2">Ig-like domain-containing protein</fullName>
    </recommendedName>
</protein>
<reference evidence="3" key="1">
    <citation type="submission" date="2025-08" db="UniProtKB">
        <authorList>
            <consortium name="Ensembl"/>
        </authorList>
    </citation>
    <scope>IDENTIFICATION</scope>
</reference>
<dbReference type="Pfam" id="PF07654">
    <property type="entry name" value="C1-set"/>
    <property type="match status" value="1"/>
</dbReference>
<dbReference type="CDD" id="cd00099">
    <property type="entry name" value="IgV"/>
    <property type="match status" value="1"/>
</dbReference>
<dbReference type="PANTHER" id="PTHR23411">
    <property type="entry name" value="TAPASIN"/>
    <property type="match status" value="1"/>
</dbReference>
<evidence type="ECO:0000259" key="2">
    <source>
        <dbReference type="PROSITE" id="PS50835"/>
    </source>
</evidence>
<evidence type="ECO:0000313" key="3">
    <source>
        <dbReference type="Ensembl" id="ENSSTUP00000038292.1"/>
    </source>
</evidence>
<dbReference type="Proteomes" id="UP000472277">
    <property type="component" value="Chromosome 25"/>
</dbReference>
<dbReference type="SMART" id="SM00407">
    <property type="entry name" value="IGc1"/>
    <property type="match status" value="1"/>
</dbReference>
<dbReference type="InterPro" id="IPR036179">
    <property type="entry name" value="Ig-like_dom_sf"/>
</dbReference>
<dbReference type="AlphaFoldDB" id="A0A673YV10"/>
<dbReference type="InParanoid" id="A0A673YV10"/>
<keyword evidence="1" id="KW-0393">Immunoglobulin domain</keyword>
<dbReference type="Gene3D" id="2.60.40.10">
    <property type="entry name" value="Immunoglobulins"/>
    <property type="match status" value="2"/>
</dbReference>
<dbReference type="InterPro" id="IPR013783">
    <property type="entry name" value="Ig-like_fold"/>
</dbReference>
<evidence type="ECO:0000256" key="1">
    <source>
        <dbReference type="ARBA" id="ARBA00023319"/>
    </source>
</evidence>
<dbReference type="InterPro" id="IPR013106">
    <property type="entry name" value="Ig_V-set"/>
</dbReference>
<keyword evidence="4" id="KW-1185">Reference proteome</keyword>
<reference evidence="3" key="2">
    <citation type="submission" date="2025-09" db="UniProtKB">
        <authorList>
            <consortium name="Ensembl"/>
        </authorList>
    </citation>
    <scope>IDENTIFICATION</scope>
</reference>
<dbReference type="OMA" id="RITENQW"/>
<dbReference type="InterPro" id="IPR007110">
    <property type="entry name" value="Ig-like_dom"/>
</dbReference>
<feature type="domain" description="Ig-like" evidence="2">
    <location>
        <begin position="17"/>
        <end position="132"/>
    </location>
</feature>
<name>A0A673YV10_SALTR</name>
<dbReference type="SMART" id="SM00406">
    <property type="entry name" value="IGv"/>
    <property type="match status" value="1"/>
</dbReference>
<organism evidence="3 4">
    <name type="scientific">Salmo trutta</name>
    <name type="common">Brown trout</name>
    <dbReference type="NCBI Taxonomy" id="8032"/>
    <lineage>
        <taxon>Eukaryota</taxon>
        <taxon>Metazoa</taxon>
        <taxon>Chordata</taxon>
        <taxon>Craniata</taxon>
        <taxon>Vertebrata</taxon>
        <taxon>Euteleostomi</taxon>
        <taxon>Actinopterygii</taxon>
        <taxon>Neopterygii</taxon>
        <taxon>Teleostei</taxon>
        <taxon>Protacanthopterygii</taxon>
        <taxon>Salmoniformes</taxon>
        <taxon>Salmonidae</taxon>
        <taxon>Salmoninae</taxon>
        <taxon>Salmo</taxon>
    </lineage>
</organism>
<dbReference type="InterPro" id="IPR003599">
    <property type="entry name" value="Ig_sub"/>
</dbReference>
<dbReference type="GeneTree" id="ENSGT00940000164625"/>
<dbReference type="InterPro" id="IPR050380">
    <property type="entry name" value="Immune_Resp_Modulators"/>
</dbReference>
<feature type="domain" description="Ig-like" evidence="2">
    <location>
        <begin position="134"/>
        <end position="238"/>
    </location>
</feature>
<dbReference type="Pfam" id="PF07686">
    <property type="entry name" value="V-set"/>
    <property type="match status" value="1"/>
</dbReference>
<dbReference type="SMART" id="SM00409">
    <property type="entry name" value="IG"/>
    <property type="match status" value="1"/>
</dbReference>
<dbReference type="Ensembl" id="ENSSTUT00000040026.1">
    <property type="protein sequence ID" value="ENSSTUP00000038292.1"/>
    <property type="gene ID" value="ENSSTUG00000016341.1"/>
</dbReference>
<evidence type="ECO:0000313" key="4">
    <source>
        <dbReference type="Proteomes" id="UP000472277"/>
    </source>
</evidence>
<sequence length="258" mass="29015">MYISYCLFLSTGLLQTNKVYQTPTAILKGPEDKVQLTCRHTDSSYYMILWYQQSAQNTALKLIGYVSNTSPTVEDSFKGRFNVSGDAAANKMAYLHFPKLTEAEDSAVYFCAASEAHQAYFGGGTRLTVLVTEPTVKVLAPSAKECKDRNNKKKKTLVCVATRFYPDHVTVFWQVNNVNRTEGAGTDNKALWDKDSLYSITSRLRVPAKDWQNPDNRFTCIVSFYNGNGYINVKHTISGDLQGNKTMNTVCVYEKKEI</sequence>
<dbReference type="InterPro" id="IPR003597">
    <property type="entry name" value="Ig_C1-set"/>
</dbReference>